<name>A0A8S0W5N2_CYCAE</name>
<feature type="compositionally biased region" description="Basic and acidic residues" evidence="3">
    <location>
        <begin position="83"/>
        <end position="97"/>
    </location>
</feature>
<sequence length="659" mass="73670">MAPLHKSSNKRPAPSQAGSKSKKPHIETSTTDKKRSRPVTQPVAVQETGSDSEEDFENADSGGEDDDVALAREQDENSMQVDIKPKDPNAARESHKAQKALFDQRRAAKPNSSLLVEAKKVWSLARQKNLKPAERQKHLRSLMDVIRGKVKDIVFKHDASRIVQTAVKHGGQKERDEIAVELKGKYRELAQNKYSRFLATKLIRFCPAHRASILLEFQSQVIRMLLHKEASSVLADAFELYANAYERTILLREFYGKEASLFSVTHGSEEDKTRAKKGLNGVLEGADSERRRRILAALKDILMNIFNNSDKGAVTHVIVHRALWEYLSAINESPDEAEREKLRREIFDSCQELLAEMVHTRDGSRIVREFLAQGTAKDRKQILKVLKPHIERMCLDDEAQLVLFTALDVTDDTKLLAKGLVSAITVSAPKLYNSTQGRRSLLYLVVPRTRRHFTPAQIASLAETDAARSRTSKKSAESREEEVRRAASEDLLRWITESGENLVREPSGSLVVGEVMLHAEGDKADAIQALLKALASPSTTDPHPIDLPPTSRLYKTLLQGGHYNHSTVSVERVPTSLWDSTVFAQEFVKTVGRDQTVGMCRGEGNGAFVVAELCDALLRGEAKEVRKEVKNWFGKDVVKEIEGSEAKGKKVLLEKLSLL</sequence>
<evidence type="ECO:0000259" key="4">
    <source>
        <dbReference type="PROSITE" id="PS50303"/>
    </source>
</evidence>
<keyword evidence="2" id="KW-0694">RNA-binding</keyword>
<dbReference type="GO" id="GO:0006417">
    <property type="term" value="P:regulation of translation"/>
    <property type="evidence" value="ECO:0007669"/>
    <property type="project" value="TreeGrafter"/>
</dbReference>
<dbReference type="Gene3D" id="1.25.10.10">
    <property type="entry name" value="Leucine-rich Repeat Variant"/>
    <property type="match status" value="2"/>
</dbReference>
<feature type="domain" description="PUM-HD" evidence="4">
    <location>
        <begin position="119"/>
        <end position="519"/>
    </location>
</feature>
<dbReference type="GO" id="GO:0003729">
    <property type="term" value="F:mRNA binding"/>
    <property type="evidence" value="ECO:0007669"/>
    <property type="project" value="TreeGrafter"/>
</dbReference>
<feature type="compositionally biased region" description="Acidic residues" evidence="3">
    <location>
        <begin position="50"/>
        <end position="68"/>
    </location>
</feature>
<evidence type="ECO:0000256" key="1">
    <source>
        <dbReference type="ARBA" id="ARBA00022737"/>
    </source>
</evidence>
<dbReference type="PANTHER" id="PTHR13389">
    <property type="entry name" value="PUMILIO HOMOLOG 3"/>
    <property type="match status" value="1"/>
</dbReference>
<organism evidence="5 6">
    <name type="scientific">Cyclocybe aegerita</name>
    <name type="common">Black poplar mushroom</name>
    <name type="synonym">Agrocybe aegerita</name>
    <dbReference type="NCBI Taxonomy" id="1973307"/>
    <lineage>
        <taxon>Eukaryota</taxon>
        <taxon>Fungi</taxon>
        <taxon>Dikarya</taxon>
        <taxon>Basidiomycota</taxon>
        <taxon>Agaricomycotina</taxon>
        <taxon>Agaricomycetes</taxon>
        <taxon>Agaricomycetidae</taxon>
        <taxon>Agaricales</taxon>
        <taxon>Agaricineae</taxon>
        <taxon>Bolbitiaceae</taxon>
        <taxon>Cyclocybe</taxon>
    </lineage>
</organism>
<evidence type="ECO:0000256" key="3">
    <source>
        <dbReference type="SAM" id="MobiDB-lite"/>
    </source>
</evidence>
<accession>A0A8S0W5N2</accession>
<protein>
    <recommendedName>
        <fullName evidence="4">PUM-HD domain-containing protein</fullName>
    </recommendedName>
</protein>
<evidence type="ECO:0000313" key="6">
    <source>
        <dbReference type="Proteomes" id="UP000467700"/>
    </source>
</evidence>
<dbReference type="PANTHER" id="PTHR13389:SF0">
    <property type="entry name" value="PUMILIO HOMOLOG 3"/>
    <property type="match status" value="1"/>
</dbReference>
<comment type="caution">
    <text evidence="5">The sequence shown here is derived from an EMBL/GenBank/DDBJ whole genome shotgun (WGS) entry which is preliminary data.</text>
</comment>
<dbReference type="OrthoDB" id="497380at2759"/>
<proteinExistence type="predicted"/>
<dbReference type="SMART" id="SM00025">
    <property type="entry name" value="Pumilio"/>
    <property type="match status" value="4"/>
</dbReference>
<evidence type="ECO:0000256" key="2">
    <source>
        <dbReference type="ARBA" id="ARBA00022884"/>
    </source>
</evidence>
<feature type="compositionally biased region" description="Basic and acidic residues" evidence="3">
    <location>
        <begin position="24"/>
        <end position="33"/>
    </location>
</feature>
<keyword evidence="6" id="KW-1185">Reference proteome</keyword>
<dbReference type="PROSITE" id="PS50303">
    <property type="entry name" value="PUM_HD"/>
    <property type="match status" value="1"/>
</dbReference>
<dbReference type="GO" id="GO:0005730">
    <property type="term" value="C:nucleolus"/>
    <property type="evidence" value="ECO:0007669"/>
    <property type="project" value="TreeGrafter"/>
</dbReference>
<dbReference type="Proteomes" id="UP000467700">
    <property type="component" value="Unassembled WGS sequence"/>
</dbReference>
<dbReference type="SUPFAM" id="SSF48371">
    <property type="entry name" value="ARM repeat"/>
    <property type="match status" value="1"/>
</dbReference>
<dbReference type="EMBL" id="CACVBS010000040">
    <property type="protein sequence ID" value="CAA7263624.1"/>
    <property type="molecule type" value="Genomic_DNA"/>
</dbReference>
<feature type="region of interest" description="Disordered" evidence="3">
    <location>
        <begin position="1"/>
        <end position="97"/>
    </location>
</feature>
<dbReference type="InterPro" id="IPR040059">
    <property type="entry name" value="PUM3"/>
</dbReference>
<reference evidence="5 6" key="1">
    <citation type="submission" date="2020-01" db="EMBL/GenBank/DDBJ databases">
        <authorList>
            <person name="Gupta K D."/>
        </authorList>
    </citation>
    <scope>NUCLEOTIDE SEQUENCE [LARGE SCALE GENOMIC DNA]</scope>
</reference>
<dbReference type="InterPro" id="IPR016024">
    <property type="entry name" value="ARM-type_fold"/>
</dbReference>
<keyword evidence="1" id="KW-0677">Repeat</keyword>
<dbReference type="Pfam" id="PF08144">
    <property type="entry name" value="CPL"/>
    <property type="match status" value="1"/>
</dbReference>
<dbReference type="InterPro" id="IPR012959">
    <property type="entry name" value="CPL_dom"/>
</dbReference>
<dbReference type="InterPro" id="IPR033133">
    <property type="entry name" value="PUM-HD"/>
</dbReference>
<evidence type="ECO:0000313" key="5">
    <source>
        <dbReference type="EMBL" id="CAA7263624.1"/>
    </source>
</evidence>
<dbReference type="AlphaFoldDB" id="A0A8S0W5N2"/>
<dbReference type="InterPro" id="IPR011989">
    <property type="entry name" value="ARM-like"/>
</dbReference>
<gene>
    <name evidence="5" type="ORF">AAE3_LOCUS5853</name>
</gene>
<dbReference type="InterPro" id="IPR001313">
    <property type="entry name" value="Pumilio_RNA-bd_rpt"/>
</dbReference>